<organism evidence="3 4">
    <name type="scientific">Anaerococcus martiniensis</name>
    <dbReference type="NCBI Taxonomy" id="3115615"/>
    <lineage>
        <taxon>Bacteria</taxon>
        <taxon>Bacillati</taxon>
        <taxon>Bacillota</taxon>
        <taxon>Tissierellia</taxon>
        <taxon>Tissierellales</taxon>
        <taxon>Peptoniphilaceae</taxon>
        <taxon>Anaerococcus</taxon>
    </lineage>
</organism>
<comment type="caution">
    <text evidence="3">The sequence shown here is derived from an EMBL/GenBank/DDBJ whole genome shotgun (WGS) entry which is preliminary data.</text>
</comment>
<dbReference type="InterPro" id="IPR003675">
    <property type="entry name" value="Rce1/LyrA-like_dom"/>
</dbReference>
<feature type="domain" description="CAAX prenyl protease 2/Lysostaphin resistance protein A-like" evidence="2">
    <location>
        <begin position="143"/>
        <end position="230"/>
    </location>
</feature>
<keyword evidence="1" id="KW-1133">Transmembrane helix</keyword>
<dbReference type="Pfam" id="PF02517">
    <property type="entry name" value="Rce1-like"/>
    <property type="match status" value="1"/>
</dbReference>
<name>A0ABW9MCH0_9FIRM</name>
<feature type="transmembrane region" description="Helical" evidence="1">
    <location>
        <begin position="93"/>
        <end position="118"/>
    </location>
</feature>
<keyword evidence="4" id="KW-1185">Reference proteome</keyword>
<sequence length="272" mass="30360">MKKVLQFLGIGFLAMLFVYGTELISSIILAAMISSSNPSGSEASILTDVIKYQVVVGQLLRLILIRLGFKIFKKAQPNKFQNPIKNRGFLPDSWKMVIIGLGVAGFGNIIISLILTLAGDNQMVNDILNQFNQAFQPNTSVDILIMFLGVVILAPICEEIIFRGVVFEKFNQIYSLKNAIILNGLLFGIYHMNILQGINTFFMGMVLAYVYYYRRNITDAILVHLVNNLLALGLSLYQDVASLVMIICLISIIIGIKFLIGFKKEVNVNRVE</sequence>
<evidence type="ECO:0000313" key="3">
    <source>
        <dbReference type="EMBL" id="MFO3665805.1"/>
    </source>
</evidence>
<gene>
    <name evidence="3" type="ORF">ACCQ41_06055</name>
</gene>
<keyword evidence="1" id="KW-0812">Transmembrane</keyword>
<dbReference type="RefSeq" id="WP_410031488.1">
    <property type="nucleotide sequence ID" value="NZ_JBGMEI010000007.1"/>
</dbReference>
<feature type="transmembrane region" description="Helical" evidence="1">
    <location>
        <begin position="7"/>
        <end position="32"/>
    </location>
</feature>
<evidence type="ECO:0000313" key="4">
    <source>
        <dbReference type="Proteomes" id="UP001637996"/>
    </source>
</evidence>
<dbReference type="PANTHER" id="PTHR36435:SF1">
    <property type="entry name" value="CAAX AMINO TERMINAL PROTEASE FAMILY PROTEIN"/>
    <property type="match status" value="1"/>
</dbReference>
<feature type="transmembrane region" description="Helical" evidence="1">
    <location>
        <begin position="143"/>
        <end position="162"/>
    </location>
</feature>
<dbReference type="PANTHER" id="PTHR36435">
    <property type="entry name" value="SLR1288 PROTEIN"/>
    <property type="match status" value="1"/>
</dbReference>
<evidence type="ECO:0000259" key="2">
    <source>
        <dbReference type="Pfam" id="PF02517"/>
    </source>
</evidence>
<dbReference type="InterPro" id="IPR052710">
    <property type="entry name" value="CAAX_protease"/>
</dbReference>
<feature type="transmembrane region" description="Helical" evidence="1">
    <location>
        <begin position="243"/>
        <end position="260"/>
    </location>
</feature>
<proteinExistence type="predicted"/>
<feature type="transmembrane region" description="Helical" evidence="1">
    <location>
        <begin position="197"/>
        <end position="213"/>
    </location>
</feature>
<reference evidence="3 4" key="1">
    <citation type="journal article" date="2025" name="Anaerobe">
        <title>Description of Anaerococcus kampingiae sp. nov., Anaerococcus groningensis sp. nov., Anaerococcus martiniensis sp. nov., and Anaerococcus cruorum sp. nov., isolated from human clinical specimens.</title>
        <authorList>
            <person name="Boiten K.E."/>
            <person name="Meijer J."/>
            <person name="van Wezel E.M."/>
            <person name="Veloo A.C.M."/>
        </authorList>
    </citation>
    <scope>NUCLEOTIDE SEQUENCE [LARGE SCALE GENOMIC DNA]</scope>
    <source>
        <strain evidence="3 4">ENR0831</strain>
    </source>
</reference>
<keyword evidence="1" id="KW-0472">Membrane</keyword>
<protein>
    <submittedName>
        <fullName evidence="3">Lysostaphin resistance A-like protein</fullName>
    </submittedName>
</protein>
<evidence type="ECO:0000256" key="1">
    <source>
        <dbReference type="SAM" id="Phobius"/>
    </source>
</evidence>
<accession>A0ABW9MCH0</accession>
<dbReference type="Proteomes" id="UP001637996">
    <property type="component" value="Unassembled WGS sequence"/>
</dbReference>
<dbReference type="EMBL" id="JBGMEI010000007">
    <property type="protein sequence ID" value="MFO3665805.1"/>
    <property type="molecule type" value="Genomic_DNA"/>
</dbReference>
<feature type="transmembrane region" description="Helical" evidence="1">
    <location>
        <begin position="220"/>
        <end position="237"/>
    </location>
</feature>